<evidence type="ECO:0000313" key="3">
    <source>
        <dbReference type="Proteomes" id="UP001201262"/>
    </source>
</evidence>
<comment type="caution">
    <text evidence="2">The sequence shown here is derived from an EMBL/GenBank/DDBJ whole genome shotgun (WGS) entry which is preliminary data.</text>
</comment>
<protein>
    <submittedName>
        <fullName evidence="2">Uncharacterized protein</fullName>
    </submittedName>
</protein>
<feature type="region of interest" description="Disordered" evidence="1">
    <location>
        <begin position="248"/>
        <end position="270"/>
    </location>
</feature>
<dbReference type="Proteomes" id="UP001201262">
    <property type="component" value="Unassembled WGS sequence"/>
</dbReference>
<name>A0AAD4KY01_9EURO</name>
<dbReference type="GeneID" id="70245630"/>
<evidence type="ECO:0000313" key="2">
    <source>
        <dbReference type="EMBL" id="KAH8701612.1"/>
    </source>
</evidence>
<accession>A0AAD4KY01</accession>
<dbReference type="RefSeq" id="XP_046074988.1">
    <property type="nucleotide sequence ID" value="XM_046215343.1"/>
</dbReference>
<dbReference type="EMBL" id="JAJTJA010000003">
    <property type="protein sequence ID" value="KAH8701612.1"/>
    <property type="molecule type" value="Genomic_DNA"/>
</dbReference>
<keyword evidence="3" id="KW-1185">Reference proteome</keyword>
<sequence>MSAVRYFDDIPHIVRFGMHDEKDERCWILFWRNGTKFSISVDKEDVHGTTFYLIWRPLLREELQPGEKMIEHRQNQWHSLCDLIISHSMATLQRLAPDKAYWITLKDYLHSPGYALKLVTDRESNNVYAEVTEELEEEGAYEFQPLPAEAFRNMPKETRHYASSDLIVLEKETNWKAPPQKVCTSDGDICFFKACKRSSTDITTGEVINKTLDSIEVYLKLFKYSLGSGDPYITRRSTVFGIVTDTSARPSGSTSAGQKPPKHAAQTSQHDVGMTETLIAGILLSPILHSQTLANVMEQSESTTVDTIIEQSRRWKAQIEEEIALFHSAGIYWGGRDDWFYINQHTILIDAEGIASLDLDTATSNDGPMIEGLDTRGFTMDTEAVETLFEEWLPTEVSKRR</sequence>
<proteinExistence type="predicted"/>
<organism evidence="2 3">
    <name type="scientific">Talaromyces proteolyticus</name>
    <dbReference type="NCBI Taxonomy" id="1131652"/>
    <lineage>
        <taxon>Eukaryota</taxon>
        <taxon>Fungi</taxon>
        <taxon>Dikarya</taxon>
        <taxon>Ascomycota</taxon>
        <taxon>Pezizomycotina</taxon>
        <taxon>Eurotiomycetes</taxon>
        <taxon>Eurotiomycetidae</taxon>
        <taxon>Eurotiales</taxon>
        <taxon>Trichocomaceae</taxon>
        <taxon>Talaromyces</taxon>
        <taxon>Talaromyces sect. Bacilispori</taxon>
    </lineage>
</organism>
<dbReference type="AlphaFoldDB" id="A0AAD4KY01"/>
<evidence type="ECO:0000256" key="1">
    <source>
        <dbReference type="SAM" id="MobiDB-lite"/>
    </source>
</evidence>
<reference evidence="2" key="1">
    <citation type="submission" date="2021-12" db="EMBL/GenBank/DDBJ databases">
        <title>Convergent genome expansion in fungi linked to evolution of root-endophyte symbiosis.</title>
        <authorList>
            <consortium name="DOE Joint Genome Institute"/>
            <person name="Ke Y.-H."/>
            <person name="Bonito G."/>
            <person name="Liao H.-L."/>
            <person name="Looney B."/>
            <person name="Rojas-Flechas A."/>
            <person name="Nash J."/>
            <person name="Hameed K."/>
            <person name="Schadt C."/>
            <person name="Martin F."/>
            <person name="Crous P.W."/>
            <person name="Miettinen O."/>
            <person name="Magnuson J.K."/>
            <person name="Labbe J."/>
            <person name="Jacobson D."/>
            <person name="Doktycz M.J."/>
            <person name="Veneault-Fourrey C."/>
            <person name="Kuo A."/>
            <person name="Mondo S."/>
            <person name="Calhoun S."/>
            <person name="Riley R."/>
            <person name="Ohm R."/>
            <person name="LaButti K."/>
            <person name="Andreopoulos B."/>
            <person name="Pangilinan J."/>
            <person name="Nolan M."/>
            <person name="Tritt A."/>
            <person name="Clum A."/>
            <person name="Lipzen A."/>
            <person name="Daum C."/>
            <person name="Barry K."/>
            <person name="Grigoriev I.V."/>
            <person name="Vilgalys R."/>
        </authorList>
    </citation>
    <scope>NUCLEOTIDE SEQUENCE</scope>
    <source>
        <strain evidence="2">PMI_201</strain>
    </source>
</reference>
<feature type="compositionally biased region" description="Polar residues" evidence="1">
    <location>
        <begin position="248"/>
        <end position="257"/>
    </location>
</feature>
<gene>
    <name evidence="2" type="ORF">BGW36DRAFT_371185</name>
</gene>